<keyword evidence="3 5" id="KW-0808">Transferase</keyword>
<evidence type="ECO:0000256" key="1">
    <source>
        <dbReference type="ARBA" id="ARBA00008919"/>
    </source>
</evidence>
<comment type="similarity">
    <text evidence="1">Belongs to the glycosyltransferase 10 family.</text>
</comment>
<dbReference type="SUPFAM" id="SSF53756">
    <property type="entry name" value="UDP-Glycosyltransferase/glycogen phosphorylase"/>
    <property type="match status" value="1"/>
</dbReference>
<reference evidence="6" key="1">
    <citation type="submission" date="2016-10" db="EMBL/GenBank/DDBJ databases">
        <authorList>
            <person name="Varghese N."/>
            <person name="Submissions S."/>
        </authorList>
    </citation>
    <scope>NUCLEOTIDE SEQUENCE [LARGE SCALE GENOMIC DNA]</scope>
    <source>
        <strain evidence="6">DSM 19110</strain>
    </source>
</reference>
<dbReference type="Gene3D" id="3.40.50.11660">
    <property type="entry name" value="Glycosyl transferase family 10, C-terminal domain"/>
    <property type="match status" value="1"/>
</dbReference>
<evidence type="ECO:0000256" key="2">
    <source>
        <dbReference type="ARBA" id="ARBA00022676"/>
    </source>
</evidence>
<keyword evidence="6" id="KW-1185">Reference proteome</keyword>
<feature type="domain" description="Fucosyltransferase C-terminal" evidence="4">
    <location>
        <begin position="127"/>
        <end position="274"/>
    </location>
</feature>
<gene>
    <name evidence="5" type="ORF">SAMN05421820_103371</name>
</gene>
<dbReference type="InterPro" id="IPR001503">
    <property type="entry name" value="Glyco_trans_10"/>
</dbReference>
<sequence length="290" mass="34097">MKIKFFANYDRSENLLKRFMANYDVYDQVLQFTIGEDYDIAVVFNRTNQEINNTAKVIAVIQEPSWSPIHRNNQFLTNSDYLIVHDHELFENLYEMELGRKIFEAPSYMFYHDHVDRSFFFANEEVEKTKKLSMIVSSLAMDVGNYAKRLRLVRRILASDLDIDIYGKGFNISDERYKGMVEFKHTALLPYEYSIAIENSNEKNYITEKFVDCALCNTIPIYSGAPNVAEVYNKNYFRIINLDSPTIVDDIKEIIKVPAPKQDLDSNKNRYFQQRNLYSLIKEIVKTIRS</sequence>
<dbReference type="AlphaFoldDB" id="A0A1G9RVQ4"/>
<dbReference type="InterPro" id="IPR055270">
    <property type="entry name" value="Glyco_tran_10_C"/>
</dbReference>
<evidence type="ECO:0000256" key="3">
    <source>
        <dbReference type="ARBA" id="ARBA00022679"/>
    </source>
</evidence>
<proteinExistence type="inferred from homology"/>
<accession>A0A1G9RVQ4</accession>
<dbReference type="RefSeq" id="WP_074606036.1">
    <property type="nucleotide sequence ID" value="NZ_FNGY01000003.1"/>
</dbReference>
<organism evidence="5 6">
    <name type="scientific">Pedobacter steynii</name>
    <dbReference type="NCBI Taxonomy" id="430522"/>
    <lineage>
        <taxon>Bacteria</taxon>
        <taxon>Pseudomonadati</taxon>
        <taxon>Bacteroidota</taxon>
        <taxon>Sphingobacteriia</taxon>
        <taxon>Sphingobacteriales</taxon>
        <taxon>Sphingobacteriaceae</taxon>
        <taxon>Pedobacter</taxon>
    </lineage>
</organism>
<evidence type="ECO:0000313" key="5">
    <source>
        <dbReference type="EMBL" id="SDM27100.1"/>
    </source>
</evidence>
<name>A0A1G9RVQ4_9SPHI</name>
<evidence type="ECO:0000259" key="4">
    <source>
        <dbReference type="Pfam" id="PF00852"/>
    </source>
</evidence>
<protein>
    <submittedName>
        <fullName evidence="5">Glycosyltransferase family 10 (Fucosyltransferase) C-term</fullName>
    </submittedName>
</protein>
<evidence type="ECO:0000313" key="6">
    <source>
        <dbReference type="Proteomes" id="UP000183200"/>
    </source>
</evidence>
<dbReference type="GO" id="GO:0046920">
    <property type="term" value="F:alpha-(1-&gt;3)-fucosyltransferase activity"/>
    <property type="evidence" value="ECO:0007669"/>
    <property type="project" value="TreeGrafter"/>
</dbReference>
<dbReference type="Pfam" id="PF00852">
    <property type="entry name" value="Glyco_transf_10"/>
    <property type="match status" value="1"/>
</dbReference>
<dbReference type="PANTHER" id="PTHR11929:SF194">
    <property type="entry name" value="ALPHA-(1,3)-FUCOSYLTRANSFERASE 10"/>
    <property type="match status" value="1"/>
</dbReference>
<dbReference type="InterPro" id="IPR038577">
    <property type="entry name" value="GT10-like_C_sf"/>
</dbReference>
<dbReference type="Proteomes" id="UP000183200">
    <property type="component" value="Unassembled WGS sequence"/>
</dbReference>
<dbReference type="EMBL" id="FNGY01000003">
    <property type="protein sequence ID" value="SDM27100.1"/>
    <property type="molecule type" value="Genomic_DNA"/>
</dbReference>
<dbReference type="PANTHER" id="PTHR11929">
    <property type="entry name" value="ALPHA- 1,3 -FUCOSYLTRANSFERASE"/>
    <property type="match status" value="1"/>
</dbReference>
<dbReference type="GO" id="GO:0016020">
    <property type="term" value="C:membrane"/>
    <property type="evidence" value="ECO:0007669"/>
    <property type="project" value="InterPro"/>
</dbReference>
<keyword evidence="2 5" id="KW-0328">Glycosyltransferase</keyword>